<dbReference type="PANTHER" id="PTHR33026">
    <property type="entry name" value="OS06G0360600 PROTEIN"/>
    <property type="match status" value="1"/>
</dbReference>
<dbReference type="PANTHER" id="PTHR33026:SF7">
    <property type="entry name" value="OS03G0100275 PROTEIN"/>
    <property type="match status" value="1"/>
</dbReference>
<feature type="compositionally biased region" description="Basic and acidic residues" evidence="1">
    <location>
        <begin position="380"/>
        <end position="389"/>
    </location>
</feature>
<name>A0AAD8T7U0_LOLMU</name>
<organism evidence="3 4">
    <name type="scientific">Lolium multiflorum</name>
    <name type="common">Italian ryegrass</name>
    <name type="synonym">Lolium perenne subsp. multiflorum</name>
    <dbReference type="NCBI Taxonomy" id="4521"/>
    <lineage>
        <taxon>Eukaryota</taxon>
        <taxon>Viridiplantae</taxon>
        <taxon>Streptophyta</taxon>
        <taxon>Embryophyta</taxon>
        <taxon>Tracheophyta</taxon>
        <taxon>Spermatophyta</taxon>
        <taxon>Magnoliopsida</taxon>
        <taxon>Liliopsida</taxon>
        <taxon>Poales</taxon>
        <taxon>Poaceae</taxon>
        <taxon>BOP clade</taxon>
        <taxon>Pooideae</taxon>
        <taxon>Poodae</taxon>
        <taxon>Poeae</taxon>
        <taxon>Poeae Chloroplast Group 2 (Poeae type)</taxon>
        <taxon>Loliodinae</taxon>
        <taxon>Loliinae</taxon>
        <taxon>Lolium</taxon>
    </lineage>
</organism>
<feature type="region of interest" description="Disordered" evidence="1">
    <location>
        <begin position="377"/>
        <end position="408"/>
    </location>
</feature>
<proteinExistence type="predicted"/>
<keyword evidence="4" id="KW-1185">Reference proteome</keyword>
<dbReference type="AlphaFoldDB" id="A0AAD8T7U0"/>
<evidence type="ECO:0000259" key="2">
    <source>
        <dbReference type="Pfam" id="PF04195"/>
    </source>
</evidence>
<gene>
    <name evidence="3" type="ORF">QYE76_058827</name>
</gene>
<evidence type="ECO:0000313" key="3">
    <source>
        <dbReference type="EMBL" id="KAK1670668.1"/>
    </source>
</evidence>
<protein>
    <recommendedName>
        <fullName evidence="2">Transposase (putative) gypsy type domain-containing protein</fullName>
    </recommendedName>
</protein>
<accession>A0AAD8T7U0</accession>
<dbReference type="InterPro" id="IPR007321">
    <property type="entry name" value="Transposase_28"/>
</dbReference>
<dbReference type="Pfam" id="PF04195">
    <property type="entry name" value="Transposase_28"/>
    <property type="match status" value="1"/>
</dbReference>
<dbReference type="Proteomes" id="UP001231189">
    <property type="component" value="Unassembled WGS sequence"/>
</dbReference>
<reference evidence="3" key="1">
    <citation type="submission" date="2023-07" db="EMBL/GenBank/DDBJ databases">
        <title>A chromosome-level genome assembly of Lolium multiflorum.</title>
        <authorList>
            <person name="Chen Y."/>
            <person name="Copetti D."/>
            <person name="Kolliker R."/>
            <person name="Studer B."/>
        </authorList>
    </citation>
    <scope>NUCLEOTIDE SEQUENCE</scope>
    <source>
        <strain evidence="3">02402/16</strain>
        <tissue evidence="3">Leaf</tissue>
    </source>
</reference>
<sequence length="408" mass="46652">MGKPKGRRAASSGTAATKKEKATGWVASTFSKADLNKLRAAEILAAATVVMMPGKDTLPHPQKGYRVMFSQFLFRGLSLPVHEFLRGLLFVYGVQLHQLTPNSILHIACFITVCECFLGIDPHWGLWRRIFCIRRNISRTDVHDVGGAIISTKSPAGYFDLRMRESLQDWRRKCFYIKDELVAGQIYGLAPFDDAAEVKKLKSWDIPLTVAELEETEPMIHKIQTLQTTVDCKFQITVANVCRISASKWLLIGSGAQTVDSIGATIKKFYILFKEDYKTMSGIAFSARRDFMEHIHRNINHLGTFEVVIQQNTLPTADRIFVVEVTNEANRTYFHGRSWKEMTERYGMELGTKLYFYLDGLYRETFFHYKQRNDGSSYDNEFHDPRDSDGIVVHYPPVEPELEPEPEE</sequence>
<evidence type="ECO:0000313" key="4">
    <source>
        <dbReference type="Proteomes" id="UP001231189"/>
    </source>
</evidence>
<comment type="caution">
    <text evidence="3">The sequence shown here is derived from an EMBL/GenBank/DDBJ whole genome shotgun (WGS) entry which is preliminary data.</text>
</comment>
<dbReference type="EMBL" id="JAUUTY010000003">
    <property type="protein sequence ID" value="KAK1670668.1"/>
    <property type="molecule type" value="Genomic_DNA"/>
</dbReference>
<evidence type="ECO:0000256" key="1">
    <source>
        <dbReference type="SAM" id="MobiDB-lite"/>
    </source>
</evidence>
<feature type="domain" description="Transposase (putative) gypsy type" evidence="2">
    <location>
        <begin position="67"/>
        <end position="134"/>
    </location>
</feature>